<dbReference type="InterPro" id="IPR045584">
    <property type="entry name" value="Pilin-like"/>
</dbReference>
<reference evidence="2" key="1">
    <citation type="journal article" date="2015" name="Nature">
        <title>Complex archaea that bridge the gap between prokaryotes and eukaryotes.</title>
        <authorList>
            <person name="Spang A."/>
            <person name="Saw J.H."/>
            <person name="Jorgensen S.L."/>
            <person name="Zaremba-Niedzwiedzka K."/>
            <person name="Martijn J."/>
            <person name="Lind A.E."/>
            <person name="van Eijk R."/>
            <person name="Schleper C."/>
            <person name="Guy L."/>
            <person name="Ettema T.J."/>
        </authorList>
    </citation>
    <scope>NUCLEOTIDE SEQUENCE</scope>
</reference>
<keyword evidence="1" id="KW-0812">Transmembrane</keyword>
<evidence type="ECO:0008006" key="3">
    <source>
        <dbReference type="Google" id="ProtNLM"/>
    </source>
</evidence>
<organism evidence="2">
    <name type="scientific">marine sediment metagenome</name>
    <dbReference type="NCBI Taxonomy" id="412755"/>
    <lineage>
        <taxon>unclassified sequences</taxon>
        <taxon>metagenomes</taxon>
        <taxon>ecological metagenomes</taxon>
    </lineage>
</organism>
<keyword evidence="1" id="KW-1133">Transmembrane helix</keyword>
<dbReference type="SUPFAM" id="SSF54523">
    <property type="entry name" value="Pili subunits"/>
    <property type="match status" value="1"/>
</dbReference>
<evidence type="ECO:0000256" key="1">
    <source>
        <dbReference type="SAM" id="Phobius"/>
    </source>
</evidence>
<dbReference type="AlphaFoldDB" id="A0A0F8XX89"/>
<dbReference type="EMBL" id="LAZR01069994">
    <property type="protein sequence ID" value="KKK46604.1"/>
    <property type="molecule type" value="Genomic_DNA"/>
</dbReference>
<comment type="caution">
    <text evidence="2">The sequence shown here is derived from an EMBL/GenBank/DDBJ whole genome shotgun (WGS) entry which is preliminary data.</text>
</comment>
<proteinExistence type="predicted"/>
<feature type="non-terminal residue" evidence="2">
    <location>
        <position position="84"/>
    </location>
</feature>
<evidence type="ECO:0000313" key="2">
    <source>
        <dbReference type="EMBL" id="KKK46604.1"/>
    </source>
</evidence>
<name>A0A0F8XX89_9ZZZZ</name>
<feature type="transmembrane region" description="Helical" evidence="1">
    <location>
        <begin position="12"/>
        <end position="34"/>
    </location>
</feature>
<sequence length="84" mass="9219">MKIRINSFSLVELLVVIGIIAILIPLSIVSVRAINNSFTTSVSCNVISGMLSYSRAIGAKEHKRAGVRFQKDKDGNQYAVLIIR</sequence>
<protein>
    <recommendedName>
        <fullName evidence="3">Prepilin-type N-terminal cleavage/methylation domain-containing protein</fullName>
    </recommendedName>
</protein>
<accession>A0A0F8XX89</accession>
<keyword evidence="1" id="KW-0472">Membrane</keyword>
<gene>
    <name evidence="2" type="ORF">LCGC14_3163560</name>
</gene>